<dbReference type="Pfam" id="PF12796">
    <property type="entry name" value="Ank_2"/>
    <property type="match status" value="1"/>
</dbReference>
<keyword evidence="1" id="KW-0040">ANK repeat</keyword>
<dbReference type="AlphaFoldDB" id="A0AA40F3B6"/>
<accession>A0AA40F3B6</accession>
<dbReference type="SUPFAM" id="SSF48403">
    <property type="entry name" value="Ankyrin repeat"/>
    <property type="match status" value="1"/>
</dbReference>
<comment type="caution">
    <text evidence="2">The sequence shown here is derived from an EMBL/GenBank/DDBJ whole genome shotgun (WGS) entry which is preliminary data.</text>
</comment>
<evidence type="ECO:0008006" key="4">
    <source>
        <dbReference type="Google" id="ProtNLM"/>
    </source>
</evidence>
<feature type="repeat" description="ANK" evidence="1">
    <location>
        <begin position="56"/>
        <end position="88"/>
    </location>
</feature>
<dbReference type="Proteomes" id="UP001172155">
    <property type="component" value="Unassembled WGS sequence"/>
</dbReference>
<evidence type="ECO:0000313" key="3">
    <source>
        <dbReference type="Proteomes" id="UP001172155"/>
    </source>
</evidence>
<dbReference type="InterPro" id="IPR002110">
    <property type="entry name" value="Ankyrin_rpt"/>
</dbReference>
<sequence length="89" mass="9554">MLLDYGTGVNELPGHKFRRTALQAACEQDTRPTKTNVIDFLLDRGADVIAEAGLHCGVTALQAAAITGDIKMVEFLISKGVDVNAMAFF</sequence>
<dbReference type="InterPro" id="IPR036770">
    <property type="entry name" value="Ankyrin_rpt-contain_sf"/>
</dbReference>
<dbReference type="SMART" id="SM00248">
    <property type="entry name" value="ANK"/>
    <property type="match status" value="2"/>
</dbReference>
<gene>
    <name evidence="2" type="ORF">B0T18DRAFT_408389</name>
</gene>
<dbReference type="PROSITE" id="PS50088">
    <property type="entry name" value="ANK_REPEAT"/>
    <property type="match status" value="1"/>
</dbReference>
<evidence type="ECO:0000256" key="1">
    <source>
        <dbReference type="PROSITE-ProRule" id="PRU00023"/>
    </source>
</evidence>
<name>A0AA40F3B6_9PEZI</name>
<dbReference type="EMBL" id="JAUKUD010000003">
    <property type="protein sequence ID" value="KAK0750172.1"/>
    <property type="molecule type" value="Genomic_DNA"/>
</dbReference>
<proteinExistence type="predicted"/>
<protein>
    <recommendedName>
        <fullName evidence="4">Ankyrin</fullName>
    </recommendedName>
</protein>
<dbReference type="Gene3D" id="1.25.40.20">
    <property type="entry name" value="Ankyrin repeat-containing domain"/>
    <property type="match status" value="1"/>
</dbReference>
<evidence type="ECO:0000313" key="2">
    <source>
        <dbReference type="EMBL" id="KAK0750172.1"/>
    </source>
</evidence>
<organism evidence="2 3">
    <name type="scientific">Schizothecium vesticola</name>
    <dbReference type="NCBI Taxonomy" id="314040"/>
    <lineage>
        <taxon>Eukaryota</taxon>
        <taxon>Fungi</taxon>
        <taxon>Dikarya</taxon>
        <taxon>Ascomycota</taxon>
        <taxon>Pezizomycotina</taxon>
        <taxon>Sordariomycetes</taxon>
        <taxon>Sordariomycetidae</taxon>
        <taxon>Sordariales</taxon>
        <taxon>Schizotheciaceae</taxon>
        <taxon>Schizothecium</taxon>
    </lineage>
</organism>
<reference evidence="2" key="1">
    <citation type="submission" date="2023-06" db="EMBL/GenBank/DDBJ databases">
        <title>Genome-scale phylogeny and comparative genomics of the fungal order Sordariales.</title>
        <authorList>
            <consortium name="Lawrence Berkeley National Laboratory"/>
            <person name="Hensen N."/>
            <person name="Bonometti L."/>
            <person name="Westerberg I."/>
            <person name="Brannstrom I.O."/>
            <person name="Guillou S."/>
            <person name="Cros-Aarteil S."/>
            <person name="Calhoun S."/>
            <person name="Haridas S."/>
            <person name="Kuo A."/>
            <person name="Mondo S."/>
            <person name="Pangilinan J."/>
            <person name="Riley R."/>
            <person name="LaButti K."/>
            <person name="Andreopoulos B."/>
            <person name="Lipzen A."/>
            <person name="Chen C."/>
            <person name="Yanf M."/>
            <person name="Daum C."/>
            <person name="Ng V."/>
            <person name="Clum A."/>
            <person name="Steindorff A."/>
            <person name="Ohm R."/>
            <person name="Martin F."/>
            <person name="Silar P."/>
            <person name="Natvig D."/>
            <person name="Lalanne C."/>
            <person name="Gautier V."/>
            <person name="Ament-velasquez S.L."/>
            <person name="Kruys A."/>
            <person name="Hutchinson M.I."/>
            <person name="Powell A.J."/>
            <person name="Barry K."/>
            <person name="Miller A.N."/>
            <person name="Grigoriev I.V."/>
            <person name="Debuchy R."/>
            <person name="Gladieux P."/>
            <person name="Thoren M.H."/>
            <person name="Johannesson H."/>
        </authorList>
    </citation>
    <scope>NUCLEOTIDE SEQUENCE</scope>
    <source>
        <strain evidence="2">SMH3187-1</strain>
    </source>
</reference>
<dbReference type="PROSITE" id="PS50297">
    <property type="entry name" value="ANK_REP_REGION"/>
    <property type="match status" value="1"/>
</dbReference>
<keyword evidence="3" id="KW-1185">Reference proteome</keyword>